<keyword evidence="14" id="KW-1185">Reference proteome</keyword>
<keyword evidence="3" id="KW-1003">Cell membrane</keyword>
<evidence type="ECO:0000256" key="4">
    <source>
        <dbReference type="ARBA" id="ARBA00022692"/>
    </source>
</evidence>
<evidence type="ECO:0000313" key="14">
    <source>
        <dbReference type="Proteomes" id="UP001596435"/>
    </source>
</evidence>
<gene>
    <name evidence="13" type="ORF">ACFQMG_30215</name>
</gene>
<evidence type="ECO:0000256" key="10">
    <source>
        <dbReference type="ARBA" id="ARBA00030803"/>
    </source>
</evidence>
<dbReference type="RefSeq" id="WP_345708606.1">
    <property type="nucleotide sequence ID" value="NZ_BAABKV010000001.1"/>
</dbReference>
<dbReference type="InterPro" id="IPR041916">
    <property type="entry name" value="Anti_sigma_zinc_sf"/>
</dbReference>
<evidence type="ECO:0000313" key="13">
    <source>
        <dbReference type="EMBL" id="MFC7183830.1"/>
    </source>
</evidence>
<dbReference type="EMBL" id="JBHTAJ010000079">
    <property type="protein sequence ID" value="MFC7183830.1"/>
    <property type="molecule type" value="Genomic_DNA"/>
</dbReference>
<dbReference type="Pfam" id="PF13490">
    <property type="entry name" value="zf-HC2"/>
    <property type="match status" value="1"/>
</dbReference>
<organism evidence="13 14">
    <name type="scientific">Kitasatospora paranensis</name>
    <dbReference type="NCBI Taxonomy" id="258053"/>
    <lineage>
        <taxon>Bacteria</taxon>
        <taxon>Bacillati</taxon>
        <taxon>Actinomycetota</taxon>
        <taxon>Actinomycetes</taxon>
        <taxon>Kitasatosporales</taxon>
        <taxon>Streptomycetaceae</taxon>
        <taxon>Kitasatospora</taxon>
    </lineage>
</organism>
<evidence type="ECO:0000256" key="2">
    <source>
        <dbReference type="ARBA" id="ARBA00004236"/>
    </source>
</evidence>
<keyword evidence="5" id="KW-1133">Transmembrane helix</keyword>
<proteinExistence type="predicted"/>
<name>A0ABW2G2U2_9ACTN</name>
<evidence type="ECO:0000256" key="1">
    <source>
        <dbReference type="ARBA" id="ARBA00004167"/>
    </source>
</evidence>
<protein>
    <recommendedName>
        <fullName evidence="10">Regulator of SigK</fullName>
    </recommendedName>
    <alternativeName>
        <fullName evidence="9">Sigma-K anti-sigma factor RskA</fullName>
    </alternativeName>
</protein>
<evidence type="ECO:0000256" key="3">
    <source>
        <dbReference type="ARBA" id="ARBA00022475"/>
    </source>
</evidence>
<keyword evidence="4" id="KW-0812">Transmembrane</keyword>
<dbReference type="Pfam" id="PF10099">
    <property type="entry name" value="RskA_C"/>
    <property type="match status" value="1"/>
</dbReference>
<accession>A0ABW2G2U2</accession>
<dbReference type="InterPro" id="IPR051474">
    <property type="entry name" value="Anti-sigma-K/W_factor"/>
</dbReference>
<evidence type="ECO:0000256" key="6">
    <source>
        <dbReference type="ARBA" id="ARBA00023015"/>
    </source>
</evidence>
<dbReference type="InterPro" id="IPR027383">
    <property type="entry name" value="Znf_put"/>
</dbReference>
<evidence type="ECO:0000256" key="9">
    <source>
        <dbReference type="ARBA" id="ARBA00029829"/>
    </source>
</evidence>
<dbReference type="Gene3D" id="1.10.10.1320">
    <property type="entry name" value="Anti-sigma factor, zinc-finger domain"/>
    <property type="match status" value="1"/>
</dbReference>
<feature type="domain" description="Anti-sigma K factor RskA C-terminal" evidence="11">
    <location>
        <begin position="105"/>
        <end position="241"/>
    </location>
</feature>
<sequence>MTIGADLHTLTGAYAAHALDGAERTDFERHLAQCGACAAEVAEFTATLARLGSAEALLPPPDLKARVMAGLPTVRQLAPAGEHAAAGRSGRRHRRLARQWPKFALAASVAVAAGFGGIAVQQHDQADRARAQASRMADQQARLGALLTAPDARTATGTDGSGVGTVVWSQSRGEAGFLAAGLPPLPEGKVYQLWFNDAGTMRPAGLLPATDGSLVLKGAIDGAAGIGVTVEPQGGSQHPSGNPVLLLPFT</sequence>
<evidence type="ECO:0000256" key="8">
    <source>
        <dbReference type="ARBA" id="ARBA00023163"/>
    </source>
</evidence>
<evidence type="ECO:0000256" key="7">
    <source>
        <dbReference type="ARBA" id="ARBA00023136"/>
    </source>
</evidence>
<comment type="caution">
    <text evidence="13">The sequence shown here is derived from an EMBL/GenBank/DDBJ whole genome shotgun (WGS) entry which is preliminary data.</text>
</comment>
<evidence type="ECO:0000259" key="12">
    <source>
        <dbReference type="Pfam" id="PF13490"/>
    </source>
</evidence>
<reference evidence="14" key="1">
    <citation type="journal article" date="2019" name="Int. J. Syst. Evol. Microbiol.">
        <title>The Global Catalogue of Microorganisms (GCM) 10K type strain sequencing project: providing services to taxonomists for standard genome sequencing and annotation.</title>
        <authorList>
            <consortium name="The Broad Institute Genomics Platform"/>
            <consortium name="The Broad Institute Genome Sequencing Center for Infectious Disease"/>
            <person name="Wu L."/>
            <person name="Ma J."/>
        </authorList>
    </citation>
    <scope>NUCLEOTIDE SEQUENCE [LARGE SCALE GENOMIC DNA]</scope>
    <source>
        <strain evidence="14">CGMCC 1.12859</strain>
    </source>
</reference>
<evidence type="ECO:0000256" key="5">
    <source>
        <dbReference type="ARBA" id="ARBA00022989"/>
    </source>
</evidence>
<keyword evidence="8" id="KW-0804">Transcription</keyword>
<keyword evidence="6" id="KW-0805">Transcription regulation</keyword>
<dbReference type="PANTHER" id="PTHR37461:SF1">
    <property type="entry name" value="ANTI-SIGMA-K FACTOR RSKA"/>
    <property type="match status" value="1"/>
</dbReference>
<feature type="domain" description="Putative zinc-finger" evidence="12">
    <location>
        <begin position="10"/>
        <end position="38"/>
    </location>
</feature>
<dbReference type="InterPro" id="IPR018764">
    <property type="entry name" value="RskA_C"/>
</dbReference>
<evidence type="ECO:0000259" key="11">
    <source>
        <dbReference type="Pfam" id="PF10099"/>
    </source>
</evidence>
<keyword evidence="7" id="KW-0472">Membrane</keyword>
<dbReference type="PANTHER" id="PTHR37461">
    <property type="entry name" value="ANTI-SIGMA-K FACTOR RSKA"/>
    <property type="match status" value="1"/>
</dbReference>
<comment type="subcellular location">
    <subcellularLocation>
        <location evidence="2">Cell membrane</location>
    </subcellularLocation>
    <subcellularLocation>
        <location evidence="1">Membrane</location>
        <topology evidence="1">Single-pass membrane protein</topology>
    </subcellularLocation>
</comment>
<dbReference type="Proteomes" id="UP001596435">
    <property type="component" value="Unassembled WGS sequence"/>
</dbReference>